<reference evidence="2 3" key="1">
    <citation type="submission" date="2019-03" db="EMBL/GenBank/DDBJ databases">
        <title>First draft genome of Liparis tanakae, snailfish: a comprehensive survey of snailfish specific genes.</title>
        <authorList>
            <person name="Kim W."/>
            <person name="Song I."/>
            <person name="Jeong J.-H."/>
            <person name="Kim D."/>
            <person name="Kim S."/>
            <person name="Ryu S."/>
            <person name="Song J.Y."/>
            <person name="Lee S.K."/>
        </authorList>
    </citation>
    <scope>NUCLEOTIDE SEQUENCE [LARGE SCALE GENOMIC DNA]</scope>
    <source>
        <tissue evidence="2">Muscle</tissue>
    </source>
</reference>
<evidence type="ECO:0000313" key="2">
    <source>
        <dbReference type="EMBL" id="TNN70748.1"/>
    </source>
</evidence>
<evidence type="ECO:0000256" key="1">
    <source>
        <dbReference type="SAM" id="MobiDB-lite"/>
    </source>
</evidence>
<keyword evidence="3" id="KW-1185">Reference proteome</keyword>
<proteinExistence type="predicted"/>
<feature type="region of interest" description="Disordered" evidence="1">
    <location>
        <begin position="1"/>
        <end position="28"/>
    </location>
</feature>
<feature type="compositionally biased region" description="Basic and acidic residues" evidence="1">
    <location>
        <begin position="19"/>
        <end position="28"/>
    </location>
</feature>
<comment type="caution">
    <text evidence="2">The sequence shown here is derived from an EMBL/GenBank/DDBJ whole genome shotgun (WGS) entry which is preliminary data.</text>
</comment>
<dbReference type="EMBL" id="SRLO01000159">
    <property type="protein sequence ID" value="TNN70748.1"/>
    <property type="molecule type" value="Genomic_DNA"/>
</dbReference>
<organism evidence="2 3">
    <name type="scientific">Liparis tanakae</name>
    <name type="common">Tanaka's snailfish</name>
    <dbReference type="NCBI Taxonomy" id="230148"/>
    <lineage>
        <taxon>Eukaryota</taxon>
        <taxon>Metazoa</taxon>
        <taxon>Chordata</taxon>
        <taxon>Craniata</taxon>
        <taxon>Vertebrata</taxon>
        <taxon>Euteleostomi</taxon>
        <taxon>Actinopterygii</taxon>
        <taxon>Neopterygii</taxon>
        <taxon>Teleostei</taxon>
        <taxon>Neoteleostei</taxon>
        <taxon>Acanthomorphata</taxon>
        <taxon>Eupercaria</taxon>
        <taxon>Perciformes</taxon>
        <taxon>Cottioidei</taxon>
        <taxon>Cottales</taxon>
        <taxon>Liparidae</taxon>
        <taxon>Liparis</taxon>
    </lineage>
</organism>
<name>A0A4Z2HYL2_9TELE</name>
<accession>A0A4Z2HYL2</accession>
<sequence length="211" mass="23648">MKHGCKRAAADSPSSPGSRDGREARGERRVINERLQEAEWTVYSSLSAKAFIFFLHPRIPSAWLHISTVEAPSIRPRVAIGNQTLLMLELNAAPENMEVTGTKDGAGEEGLETLWEDESCQMFRLQTSRRSRCLISGVVDEVTIAHSLALILMRLWLRSSAYSAPIREPIEVPPIRSTGMPASQSARIIPTWEQPLSRRVEKITKKERDIC</sequence>
<evidence type="ECO:0000313" key="3">
    <source>
        <dbReference type="Proteomes" id="UP000314294"/>
    </source>
</evidence>
<dbReference type="AlphaFoldDB" id="A0A4Z2HYL2"/>
<dbReference type="Proteomes" id="UP000314294">
    <property type="component" value="Unassembled WGS sequence"/>
</dbReference>
<gene>
    <name evidence="2" type="ORF">EYF80_019031</name>
</gene>
<protein>
    <submittedName>
        <fullName evidence="2">Uncharacterized protein</fullName>
    </submittedName>
</protein>